<keyword evidence="1" id="KW-0812">Transmembrane</keyword>
<keyword evidence="1" id="KW-0472">Membrane</keyword>
<dbReference type="AlphaFoldDB" id="A0A255I8C0"/>
<feature type="transmembrane region" description="Helical" evidence="1">
    <location>
        <begin position="174"/>
        <end position="196"/>
    </location>
</feature>
<feature type="transmembrane region" description="Helical" evidence="1">
    <location>
        <begin position="203"/>
        <end position="219"/>
    </location>
</feature>
<feature type="transmembrane region" description="Helical" evidence="1">
    <location>
        <begin position="259"/>
        <end position="276"/>
    </location>
</feature>
<name>A0A255I8C0_9FIRM</name>
<accession>A0A255I8C0</accession>
<dbReference type="EMBL" id="QICS01000001">
    <property type="protein sequence ID" value="PXV96097.1"/>
    <property type="molecule type" value="Genomic_DNA"/>
</dbReference>
<evidence type="ECO:0000313" key="5">
    <source>
        <dbReference type="Proteomes" id="UP000247523"/>
    </source>
</evidence>
<comment type="caution">
    <text evidence="3">The sequence shown here is derived from an EMBL/GenBank/DDBJ whole genome shotgun (WGS) entry which is preliminary data.</text>
</comment>
<evidence type="ECO:0000256" key="1">
    <source>
        <dbReference type="SAM" id="Phobius"/>
    </source>
</evidence>
<gene>
    <name evidence="2" type="ORF">C8E03_101730</name>
    <name evidence="3" type="ORF">CG710_018885</name>
</gene>
<dbReference type="OrthoDB" id="2846816at2"/>
<feature type="transmembrane region" description="Helical" evidence="1">
    <location>
        <begin position="101"/>
        <end position="128"/>
    </location>
</feature>
<evidence type="ECO:0000313" key="2">
    <source>
        <dbReference type="EMBL" id="PXV96097.1"/>
    </source>
</evidence>
<feature type="transmembrane region" description="Helical" evidence="1">
    <location>
        <begin position="59"/>
        <end position="80"/>
    </location>
</feature>
<sequence>MNKFWLHIKNQIREYCNYFYNGRVWSLFFLLIILIHIYLTPVINFSIAAKYKVTPWVVIFLFSSVYFDLIFLLGSIYLFSKVPFLERWQMYQQIRYGKTKWGFIQIGKIVLSSFSYVFVIILLSFLALAKNLHYEKGWGKVLYTLALTDAGEIYEEEFPISYQLINDNKVPLCVLGKVILIISLIVMTIGLLMYLISICFSRLVAIIITIMFSIFPIMIEEADIQIQRLLVEVIPTEWIKIYKIGNTYNTVQSPDWNTIIVRLIILNVLLSIFIIYRIHKMEFNWYGEE</sequence>
<protein>
    <submittedName>
        <fullName evidence="3">Uncharacterized protein</fullName>
    </submittedName>
</protein>
<dbReference type="Proteomes" id="UP000216411">
    <property type="component" value="Unassembled WGS sequence"/>
</dbReference>
<organism evidence="3 4">
    <name type="scientific">Lachnotalea glycerini</name>
    <dbReference type="NCBI Taxonomy" id="1763509"/>
    <lineage>
        <taxon>Bacteria</taxon>
        <taxon>Bacillati</taxon>
        <taxon>Bacillota</taxon>
        <taxon>Clostridia</taxon>
        <taxon>Lachnospirales</taxon>
        <taxon>Lachnospiraceae</taxon>
        <taxon>Lachnotalea</taxon>
    </lineage>
</organism>
<feature type="transmembrane region" description="Helical" evidence="1">
    <location>
        <begin position="20"/>
        <end position="39"/>
    </location>
</feature>
<reference evidence="2 5" key="2">
    <citation type="submission" date="2018-05" db="EMBL/GenBank/DDBJ databases">
        <title>Genomic Encyclopedia of Type Strains, Phase IV (KMG-IV): sequencing the most valuable type-strain genomes for metagenomic binning, comparative biology and taxonomic classification.</title>
        <authorList>
            <person name="Goeker M."/>
        </authorList>
    </citation>
    <scope>NUCLEOTIDE SEQUENCE [LARGE SCALE GENOMIC DNA]</scope>
    <source>
        <strain evidence="2 5">DSM 28816</strain>
    </source>
</reference>
<reference evidence="3" key="3">
    <citation type="submission" date="2018-07" db="EMBL/GenBank/DDBJ databases">
        <authorList>
            <person name="Quirk P.G."/>
            <person name="Krulwich T.A."/>
        </authorList>
    </citation>
    <scope>NUCLEOTIDE SEQUENCE</scope>
    <source>
        <strain evidence="3">CCRI-19302</strain>
    </source>
</reference>
<proteinExistence type="predicted"/>
<dbReference type="Proteomes" id="UP000247523">
    <property type="component" value="Unassembled WGS sequence"/>
</dbReference>
<keyword evidence="1" id="KW-1133">Transmembrane helix</keyword>
<keyword evidence="4" id="KW-1185">Reference proteome</keyword>
<reference evidence="3 4" key="1">
    <citation type="journal article" date="2017" name="Genome Announc.">
        <title>Draft Genome Sequence of a Sporulating and Motile Strain of Lachnotalea glycerini Isolated from Water in Quebec City, Canada.</title>
        <authorList>
            <person name="Maheux A.F."/>
            <person name="Boudreau D.K."/>
            <person name="Berube E."/>
            <person name="Boissinot M."/>
            <person name="Raymond F."/>
            <person name="Brodeur S."/>
            <person name="Corbeil J."/>
            <person name="Isabel S."/>
            <person name="Omar R.F."/>
            <person name="Bergeron M.G."/>
        </authorList>
    </citation>
    <scope>NUCLEOTIDE SEQUENCE [LARGE SCALE GENOMIC DNA]</scope>
    <source>
        <strain evidence="3 4">CCRI-19302</strain>
    </source>
</reference>
<evidence type="ECO:0000313" key="4">
    <source>
        <dbReference type="Proteomes" id="UP000216411"/>
    </source>
</evidence>
<dbReference type="EMBL" id="NOKA02000073">
    <property type="protein sequence ID" value="RDY29073.1"/>
    <property type="molecule type" value="Genomic_DNA"/>
</dbReference>
<dbReference type="RefSeq" id="WP_094378682.1">
    <property type="nucleotide sequence ID" value="NZ_NOKA02000073.1"/>
</dbReference>
<evidence type="ECO:0000313" key="3">
    <source>
        <dbReference type="EMBL" id="RDY29073.1"/>
    </source>
</evidence>